<dbReference type="Gene3D" id="1.10.357.10">
    <property type="entry name" value="Tetracycline Repressor, domain 2"/>
    <property type="match status" value="1"/>
</dbReference>
<sequence>MTATPSPRRDGRTTDTRRRAQAVALELFATRGFEATSLQDIARELGVTKAALYYHFPAKADLARSVFQPFIDDVDRTLAELSGRTLPRQDVLTAYVQALLPHRAVLAAMLRDPGAAADLDLEGASRRWLAALADLLAEPATTPSSRTRVRTAVAVGGLTRALVLPEVEDPDVLADAVAAAVRVLAP</sequence>
<dbReference type="Pfam" id="PF00440">
    <property type="entry name" value="TetR_N"/>
    <property type="match status" value="1"/>
</dbReference>
<dbReference type="InterPro" id="IPR001647">
    <property type="entry name" value="HTH_TetR"/>
</dbReference>
<dbReference type="SUPFAM" id="SSF46689">
    <property type="entry name" value="Homeodomain-like"/>
    <property type="match status" value="1"/>
</dbReference>
<dbReference type="PROSITE" id="PS50977">
    <property type="entry name" value="HTH_TETR_2"/>
    <property type="match status" value="1"/>
</dbReference>
<feature type="DNA-binding region" description="H-T-H motif" evidence="2">
    <location>
        <begin position="37"/>
        <end position="56"/>
    </location>
</feature>
<organism evidence="4 5">
    <name type="scientific">Beutenbergia cavernae (strain ATCC BAA-8 / DSM 12333 / CCUG 43141 / JCM 11478 / NBRC 16432 / NCIMB 13614 / HKI 0122)</name>
    <dbReference type="NCBI Taxonomy" id="471853"/>
    <lineage>
        <taxon>Bacteria</taxon>
        <taxon>Bacillati</taxon>
        <taxon>Actinomycetota</taxon>
        <taxon>Actinomycetes</taxon>
        <taxon>Micrococcales</taxon>
        <taxon>Beutenbergiaceae</taxon>
        <taxon>Beutenbergia</taxon>
    </lineage>
</organism>
<keyword evidence="1 2" id="KW-0238">DNA-binding</keyword>
<dbReference type="EMBL" id="CP001618">
    <property type="protein sequence ID" value="ACQ81249.1"/>
    <property type="molecule type" value="Genomic_DNA"/>
</dbReference>
<dbReference type="HOGENOM" id="CLU_083278_1_1_11"/>
<dbReference type="RefSeq" id="WP_015883489.1">
    <property type="nucleotide sequence ID" value="NC_012669.1"/>
</dbReference>
<reference evidence="4 5" key="1">
    <citation type="journal article" date="2009" name="Stand. Genomic Sci.">
        <title>Complete genome sequence of Beutenbergia cavernae type strain (HKI 0122).</title>
        <authorList>
            <person name="Land M."/>
            <person name="Pukall R."/>
            <person name="Abt B."/>
            <person name="Goker M."/>
            <person name="Rohde M."/>
            <person name="Glavina Del Rio T."/>
            <person name="Tice H."/>
            <person name="Copeland A."/>
            <person name="Cheng J.F."/>
            <person name="Lucas S."/>
            <person name="Chen F."/>
            <person name="Nolan M."/>
            <person name="Bruce D."/>
            <person name="Goodwin L."/>
            <person name="Pitluck S."/>
            <person name="Ivanova N."/>
            <person name="Mavromatis K."/>
            <person name="Ovchinnikova G."/>
            <person name="Pati A."/>
            <person name="Chen A."/>
            <person name="Palaniappan K."/>
            <person name="Hauser L."/>
            <person name="Chang Y.J."/>
            <person name="Jefferies C.C."/>
            <person name="Saunders E."/>
            <person name="Brettin T."/>
            <person name="Detter J.C."/>
            <person name="Han C."/>
            <person name="Chain P."/>
            <person name="Bristow J."/>
            <person name="Eisen J.A."/>
            <person name="Markowitz V."/>
            <person name="Hugenholtz P."/>
            <person name="Kyrpides N.C."/>
            <person name="Klenk H.P."/>
            <person name="Lapidus A."/>
        </authorList>
    </citation>
    <scope>NUCLEOTIDE SEQUENCE [LARGE SCALE GENOMIC DNA]</scope>
    <source>
        <strain evidence="5">ATCC BAA-8 / DSM 12333 / NBRC 16432</strain>
    </source>
</reference>
<dbReference type="GO" id="GO:0003700">
    <property type="term" value="F:DNA-binding transcription factor activity"/>
    <property type="evidence" value="ECO:0007669"/>
    <property type="project" value="TreeGrafter"/>
</dbReference>
<dbReference type="InterPro" id="IPR009057">
    <property type="entry name" value="Homeodomain-like_sf"/>
</dbReference>
<gene>
    <name evidence="4" type="ordered locus">Bcav_3004</name>
</gene>
<dbReference type="PROSITE" id="PS01081">
    <property type="entry name" value="HTH_TETR_1"/>
    <property type="match status" value="1"/>
</dbReference>
<dbReference type="PANTHER" id="PTHR30055">
    <property type="entry name" value="HTH-TYPE TRANSCRIPTIONAL REGULATOR RUTR"/>
    <property type="match status" value="1"/>
</dbReference>
<name>C5BZR9_BEUC1</name>
<dbReference type="KEGG" id="bcv:Bcav_3004"/>
<feature type="domain" description="HTH tetR-type" evidence="3">
    <location>
        <begin position="14"/>
        <end position="74"/>
    </location>
</feature>
<accession>C5BZR9</accession>
<dbReference type="eggNOG" id="COG1309">
    <property type="taxonomic scope" value="Bacteria"/>
</dbReference>
<evidence type="ECO:0000259" key="3">
    <source>
        <dbReference type="PROSITE" id="PS50977"/>
    </source>
</evidence>
<dbReference type="AlphaFoldDB" id="C5BZR9"/>
<evidence type="ECO:0000256" key="1">
    <source>
        <dbReference type="ARBA" id="ARBA00023125"/>
    </source>
</evidence>
<evidence type="ECO:0000256" key="2">
    <source>
        <dbReference type="PROSITE-ProRule" id="PRU00335"/>
    </source>
</evidence>
<evidence type="ECO:0000313" key="5">
    <source>
        <dbReference type="Proteomes" id="UP000007962"/>
    </source>
</evidence>
<dbReference type="InterPro" id="IPR050109">
    <property type="entry name" value="HTH-type_TetR-like_transc_reg"/>
</dbReference>
<dbReference type="PRINTS" id="PR00455">
    <property type="entry name" value="HTHTETR"/>
</dbReference>
<dbReference type="InterPro" id="IPR023772">
    <property type="entry name" value="DNA-bd_HTH_TetR-type_CS"/>
</dbReference>
<proteinExistence type="predicted"/>
<keyword evidence="5" id="KW-1185">Reference proteome</keyword>
<dbReference type="OrthoDB" id="116659at2"/>
<dbReference type="PANTHER" id="PTHR30055:SF219">
    <property type="entry name" value="TRANSCRIPTIONAL REGULATORY PROTEIN"/>
    <property type="match status" value="1"/>
</dbReference>
<protein>
    <submittedName>
        <fullName evidence="4">Transcriptional regulator, TetR family</fullName>
    </submittedName>
</protein>
<evidence type="ECO:0000313" key="4">
    <source>
        <dbReference type="EMBL" id="ACQ81249.1"/>
    </source>
</evidence>
<dbReference type="GO" id="GO:0000976">
    <property type="term" value="F:transcription cis-regulatory region binding"/>
    <property type="evidence" value="ECO:0007669"/>
    <property type="project" value="TreeGrafter"/>
</dbReference>
<dbReference type="Proteomes" id="UP000007962">
    <property type="component" value="Chromosome"/>
</dbReference>